<dbReference type="PANTHER" id="PTHR21660">
    <property type="entry name" value="THIOESTERASE SUPERFAMILY MEMBER-RELATED"/>
    <property type="match status" value="1"/>
</dbReference>
<dbReference type="InterPro" id="IPR003736">
    <property type="entry name" value="PAAI_dom"/>
</dbReference>
<dbReference type="Gene3D" id="3.10.129.10">
    <property type="entry name" value="Hotdog Thioesterase"/>
    <property type="match status" value="1"/>
</dbReference>
<evidence type="ECO:0000313" key="5">
    <source>
        <dbReference type="Proteomes" id="UP000054270"/>
    </source>
</evidence>
<evidence type="ECO:0000256" key="2">
    <source>
        <dbReference type="ARBA" id="ARBA00022801"/>
    </source>
</evidence>
<dbReference type="InterPro" id="IPR039298">
    <property type="entry name" value="ACOT13"/>
</dbReference>
<dbReference type="Pfam" id="PF03061">
    <property type="entry name" value="4HBT"/>
    <property type="match status" value="1"/>
</dbReference>
<dbReference type="SUPFAM" id="SSF54637">
    <property type="entry name" value="Thioesterase/thiol ester dehydrase-isomerase"/>
    <property type="match status" value="1"/>
</dbReference>
<dbReference type="Proteomes" id="UP000054270">
    <property type="component" value="Unassembled WGS sequence"/>
</dbReference>
<dbReference type="InterPro" id="IPR006683">
    <property type="entry name" value="Thioestr_dom"/>
</dbReference>
<keyword evidence="2" id="KW-0378">Hydrolase</keyword>
<feature type="domain" description="Thioesterase" evidence="3">
    <location>
        <begin position="92"/>
        <end position="169"/>
    </location>
</feature>
<evidence type="ECO:0000313" key="4">
    <source>
        <dbReference type="EMBL" id="KJA29602.1"/>
    </source>
</evidence>
<dbReference type="EMBL" id="KN817518">
    <property type="protein sequence ID" value="KJA29602.1"/>
    <property type="molecule type" value="Genomic_DNA"/>
</dbReference>
<name>A0A0D2LNF8_HYPSF</name>
<sequence>MPLESSASAFDVSGVAGNVSDEVKEFLGNHNNFFASFLKPGQRPLNSFANAIQHRVKVTELSVTEKAEEPNKFEGRAVLEIEVTEDMVNAVGNIHGGCSAYLIDVASSFALAVLSLHMTGKVNPSVSQALNVVYHSPAGIGEKLRLVNTTLTVGKRAESVRTEIWNVTHHRLVASGVHIKMLPSPAPQLKSAL</sequence>
<gene>
    <name evidence="4" type="ORF">HYPSUDRAFT_31531</name>
</gene>
<dbReference type="PANTHER" id="PTHR21660:SF1">
    <property type="entry name" value="ACYL-COENZYME A THIOESTERASE 13"/>
    <property type="match status" value="1"/>
</dbReference>
<reference evidence="5" key="1">
    <citation type="submission" date="2014-04" db="EMBL/GenBank/DDBJ databases">
        <title>Evolutionary Origins and Diversification of the Mycorrhizal Mutualists.</title>
        <authorList>
            <consortium name="DOE Joint Genome Institute"/>
            <consortium name="Mycorrhizal Genomics Consortium"/>
            <person name="Kohler A."/>
            <person name="Kuo A."/>
            <person name="Nagy L.G."/>
            <person name="Floudas D."/>
            <person name="Copeland A."/>
            <person name="Barry K.W."/>
            <person name="Cichocki N."/>
            <person name="Veneault-Fourrey C."/>
            <person name="LaButti K."/>
            <person name="Lindquist E.A."/>
            <person name="Lipzen A."/>
            <person name="Lundell T."/>
            <person name="Morin E."/>
            <person name="Murat C."/>
            <person name="Riley R."/>
            <person name="Ohm R."/>
            <person name="Sun H."/>
            <person name="Tunlid A."/>
            <person name="Henrissat B."/>
            <person name="Grigoriev I.V."/>
            <person name="Hibbett D.S."/>
            <person name="Martin F."/>
        </authorList>
    </citation>
    <scope>NUCLEOTIDE SEQUENCE [LARGE SCALE GENOMIC DNA]</scope>
    <source>
        <strain evidence="5">FD-334 SS-4</strain>
    </source>
</reference>
<dbReference type="OrthoDB" id="2831072at2759"/>
<dbReference type="CDD" id="cd03443">
    <property type="entry name" value="PaaI_thioesterase"/>
    <property type="match status" value="1"/>
</dbReference>
<evidence type="ECO:0000259" key="3">
    <source>
        <dbReference type="Pfam" id="PF03061"/>
    </source>
</evidence>
<dbReference type="InterPro" id="IPR029069">
    <property type="entry name" value="HotDog_dom_sf"/>
</dbReference>
<dbReference type="STRING" id="945553.A0A0D2LNF8"/>
<accession>A0A0D2LNF8</accession>
<dbReference type="GO" id="GO:0047617">
    <property type="term" value="F:fatty acyl-CoA hydrolase activity"/>
    <property type="evidence" value="ECO:0007669"/>
    <property type="project" value="InterPro"/>
</dbReference>
<organism evidence="4 5">
    <name type="scientific">Hypholoma sublateritium (strain FD-334 SS-4)</name>
    <dbReference type="NCBI Taxonomy" id="945553"/>
    <lineage>
        <taxon>Eukaryota</taxon>
        <taxon>Fungi</taxon>
        <taxon>Dikarya</taxon>
        <taxon>Basidiomycota</taxon>
        <taxon>Agaricomycotina</taxon>
        <taxon>Agaricomycetes</taxon>
        <taxon>Agaricomycetidae</taxon>
        <taxon>Agaricales</taxon>
        <taxon>Agaricineae</taxon>
        <taxon>Strophariaceae</taxon>
        <taxon>Hypholoma</taxon>
    </lineage>
</organism>
<dbReference type="OMA" id="VHIKMLP"/>
<keyword evidence="5" id="KW-1185">Reference proteome</keyword>
<dbReference type="AlphaFoldDB" id="A0A0D2LNF8"/>
<proteinExistence type="inferred from homology"/>
<protein>
    <recommendedName>
        <fullName evidence="3">Thioesterase domain-containing protein</fullName>
    </recommendedName>
</protein>
<evidence type="ECO:0000256" key="1">
    <source>
        <dbReference type="ARBA" id="ARBA00008324"/>
    </source>
</evidence>
<dbReference type="NCBIfam" id="TIGR00369">
    <property type="entry name" value="unchar_dom_1"/>
    <property type="match status" value="1"/>
</dbReference>
<comment type="similarity">
    <text evidence="1">Belongs to the thioesterase PaaI family.</text>
</comment>